<dbReference type="EMBL" id="JBBPHU010000007">
    <property type="protein sequence ID" value="KAK7515495.1"/>
    <property type="molecule type" value="Genomic_DNA"/>
</dbReference>
<sequence>MVKEWDPTQRPGPWDYLLFSELTNLCRYFTKLRVKKYIPPDEPIPESPDRFLFHDEQDVALKEKSDKWFKALGLWISPQASMSQVTTADDCSQVSDTGEVDHEDEGYKVGSAGNAGHTDEGSQAGSAGQLDDHADECSQPDSEWITTSPISSPESSTFNFPTTTTTRAPSTPTSPDLTITAEHWRAIAAHASRLRAVYARNLPTGLSALPLPAWTAADMLRAALVGVFRTFTRIARYLHAVFDAADWSGAMFAVLVRRACAEVHNMSRPIDRARVLAQSTLGRVLVLCCPWRKEEAKRGWVAVVVGWIAALGEHQERFERDDVDGETAVEDKAENDDDGLEGEVAVDDSEYFSCQDDL</sequence>
<evidence type="ECO:0000313" key="3">
    <source>
        <dbReference type="Proteomes" id="UP001363622"/>
    </source>
</evidence>
<protein>
    <submittedName>
        <fullName evidence="2">Uncharacterized protein</fullName>
    </submittedName>
</protein>
<proteinExistence type="predicted"/>
<feature type="compositionally biased region" description="Polar residues" evidence="1">
    <location>
        <begin position="85"/>
        <end position="96"/>
    </location>
</feature>
<comment type="caution">
    <text evidence="2">The sequence shown here is derived from an EMBL/GenBank/DDBJ whole genome shotgun (WGS) entry which is preliminary data.</text>
</comment>
<keyword evidence="3" id="KW-1185">Reference proteome</keyword>
<feature type="region of interest" description="Disordered" evidence="1">
    <location>
        <begin position="320"/>
        <end position="341"/>
    </location>
</feature>
<evidence type="ECO:0000256" key="1">
    <source>
        <dbReference type="SAM" id="MobiDB-lite"/>
    </source>
</evidence>
<feature type="region of interest" description="Disordered" evidence="1">
    <location>
        <begin position="85"/>
        <end position="176"/>
    </location>
</feature>
<organism evidence="2 3">
    <name type="scientific">Phyllosticta citriasiana</name>
    <dbReference type="NCBI Taxonomy" id="595635"/>
    <lineage>
        <taxon>Eukaryota</taxon>
        <taxon>Fungi</taxon>
        <taxon>Dikarya</taxon>
        <taxon>Ascomycota</taxon>
        <taxon>Pezizomycotina</taxon>
        <taxon>Dothideomycetes</taxon>
        <taxon>Dothideomycetes incertae sedis</taxon>
        <taxon>Botryosphaeriales</taxon>
        <taxon>Phyllostictaceae</taxon>
        <taxon>Phyllosticta</taxon>
    </lineage>
</organism>
<name>A0ABR1KIZ0_9PEZI</name>
<reference evidence="2 3" key="1">
    <citation type="submission" date="2024-04" db="EMBL/GenBank/DDBJ databases">
        <title>Phyllosticta paracitricarpa is synonymous to the EU quarantine fungus P. citricarpa based on phylogenomic analyses.</title>
        <authorList>
            <consortium name="Lawrence Berkeley National Laboratory"/>
            <person name="Van Ingen-Buijs V.A."/>
            <person name="Van Westerhoven A.C."/>
            <person name="Haridas S."/>
            <person name="Skiadas P."/>
            <person name="Martin F."/>
            <person name="Groenewald J.Z."/>
            <person name="Crous P.W."/>
            <person name="Seidl M.F."/>
        </authorList>
    </citation>
    <scope>NUCLEOTIDE SEQUENCE [LARGE SCALE GENOMIC DNA]</scope>
    <source>
        <strain evidence="2 3">CBS 123371</strain>
    </source>
</reference>
<feature type="compositionally biased region" description="Low complexity" evidence="1">
    <location>
        <begin position="145"/>
        <end position="175"/>
    </location>
</feature>
<evidence type="ECO:0000313" key="2">
    <source>
        <dbReference type="EMBL" id="KAK7515495.1"/>
    </source>
</evidence>
<dbReference type="Proteomes" id="UP001363622">
    <property type="component" value="Unassembled WGS sequence"/>
</dbReference>
<feature type="compositionally biased region" description="Acidic residues" evidence="1">
    <location>
        <begin position="321"/>
        <end position="341"/>
    </location>
</feature>
<accession>A0ABR1KIZ0</accession>
<gene>
    <name evidence="2" type="ORF">IWZ03DRAFT_415514</name>
</gene>